<sequence length="500" mass="58293">MSTGCSRKEAIKLEKICREFLWGVTDQGKIRKALISWKRITRPKHLGGLGFLSFESRSKALQMRHLSDMLEGEGPEWVLMARRMVAVKLLTGPHKLERKWSKPGEALLLLPALRVPKAPTLDKLLLVWFTMKKRLRFSREPGILPAGLPMLCLKTLWKIAGEESYDEFKSLEAVARRNKYKVLADIREEGGSLSSDVLQNAWPKPPGMTEERRRIREWLSRVQIVDCSLLQVPGWFWKHPTQDVVGWKHSAKFWTELQWEMTKSYKGLSRRWEEPTCPVIWDKRWRSVWNDPIPFRQKIWFWRLLNLGVITGDWAAKWRVSDGGCERCQSAKETLEHLLWDCLRVRRRAEWVSNVIMGDGIGKPSFLQVLDRALQNHSCNPGMLLSMYEFTWQIWKERNRFVFDNKLTIADATEMVKQTQNSAKVVLDKMKGRPAETTKITIRDFLNRALAELEFLRYQDMIPLKHHRRTTLQNKQVNPIASGNEIVEESSKLQGLRLAA</sequence>
<reference evidence="2 3" key="1">
    <citation type="submission" date="2024-09" db="EMBL/GenBank/DDBJ databases">
        <title>Chromosome-scale assembly of Riccia sorocarpa.</title>
        <authorList>
            <person name="Paukszto L."/>
        </authorList>
    </citation>
    <scope>NUCLEOTIDE SEQUENCE [LARGE SCALE GENOMIC DNA]</scope>
    <source>
        <strain evidence="2">LP-2024</strain>
        <tissue evidence="2">Aerial parts of the thallus</tissue>
    </source>
</reference>
<keyword evidence="3" id="KW-1185">Reference proteome</keyword>
<proteinExistence type="predicted"/>
<accession>A0ABD3I6B7</accession>
<gene>
    <name evidence="2" type="ORF">R1sor_011235</name>
</gene>
<protein>
    <recommendedName>
        <fullName evidence="1">Reverse transcriptase zinc-binding domain-containing protein</fullName>
    </recommendedName>
</protein>
<feature type="domain" description="Reverse transcriptase zinc-binding" evidence="1">
    <location>
        <begin position="283"/>
        <end position="343"/>
    </location>
</feature>
<comment type="caution">
    <text evidence="2">The sequence shown here is derived from an EMBL/GenBank/DDBJ whole genome shotgun (WGS) entry which is preliminary data.</text>
</comment>
<dbReference type="InterPro" id="IPR026960">
    <property type="entry name" value="RVT-Znf"/>
</dbReference>
<dbReference type="EMBL" id="JBJQOH010000002">
    <property type="protein sequence ID" value="KAL3697159.1"/>
    <property type="molecule type" value="Genomic_DNA"/>
</dbReference>
<dbReference type="Proteomes" id="UP001633002">
    <property type="component" value="Unassembled WGS sequence"/>
</dbReference>
<name>A0ABD3I6B7_9MARC</name>
<evidence type="ECO:0000259" key="1">
    <source>
        <dbReference type="Pfam" id="PF13966"/>
    </source>
</evidence>
<dbReference type="Pfam" id="PF13966">
    <property type="entry name" value="zf-RVT"/>
    <property type="match status" value="1"/>
</dbReference>
<organism evidence="2 3">
    <name type="scientific">Riccia sorocarpa</name>
    <dbReference type="NCBI Taxonomy" id="122646"/>
    <lineage>
        <taxon>Eukaryota</taxon>
        <taxon>Viridiplantae</taxon>
        <taxon>Streptophyta</taxon>
        <taxon>Embryophyta</taxon>
        <taxon>Marchantiophyta</taxon>
        <taxon>Marchantiopsida</taxon>
        <taxon>Marchantiidae</taxon>
        <taxon>Marchantiales</taxon>
        <taxon>Ricciaceae</taxon>
        <taxon>Riccia</taxon>
    </lineage>
</organism>
<evidence type="ECO:0000313" key="3">
    <source>
        <dbReference type="Proteomes" id="UP001633002"/>
    </source>
</evidence>
<dbReference type="AlphaFoldDB" id="A0ABD3I6B7"/>
<evidence type="ECO:0000313" key="2">
    <source>
        <dbReference type="EMBL" id="KAL3697159.1"/>
    </source>
</evidence>